<dbReference type="InterPro" id="IPR000792">
    <property type="entry name" value="Tscrpt_reg_LuxR_C"/>
</dbReference>
<dbReference type="InterPro" id="IPR001789">
    <property type="entry name" value="Sig_transdc_resp-reg_receiver"/>
</dbReference>
<feature type="modified residue" description="4-aspartylphosphate" evidence="3">
    <location>
        <position position="66"/>
    </location>
</feature>
<evidence type="ECO:0000256" key="3">
    <source>
        <dbReference type="PROSITE-ProRule" id="PRU00169"/>
    </source>
</evidence>
<dbReference type="CDD" id="cd06170">
    <property type="entry name" value="LuxR_C_like"/>
    <property type="match status" value="1"/>
</dbReference>
<evidence type="ECO:0000256" key="1">
    <source>
        <dbReference type="ARBA" id="ARBA00022553"/>
    </source>
</evidence>
<dbReference type="InterPro" id="IPR058245">
    <property type="entry name" value="NreC/VraR/RcsB-like_REC"/>
</dbReference>
<dbReference type="Pfam" id="PF00072">
    <property type="entry name" value="Response_reg"/>
    <property type="match status" value="1"/>
</dbReference>
<dbReference type="SUPFAM" id="SSF52172">
    <property type="entry name" value="CheY-like"/>
    <property type="match status" value="1"/>
</dbReference>
<dbReference type="GO" id="GO:0003677">
    <property type="term" value="F:DNA binding"/>
    <property type="evidence" value="ECO:0007669"/>
    <property type="project" value="UniProtKB-KW"/>
</dbReference>
<comment type="caution">
    <text evidence="6">The sequence shown here is derived from an EMBL/GenBank/DDBJ whole genome shotgun (WGS) entry which is preliminary data.</text>
</comment>
<dbReference type="SUPFAM" id="SSF46894">
    <property type="entry name" value="C-terminal effector domain of the bipartite response regulators"/>
    <property type="match status" value="1"/>
</dbReference>
<name>A0A399RT07_9PROT</name>
<dbReference type="InterPro" id="IPR016032">
    <property type="entry name" value="Sig_transdc_resp-reg_C-effctor"/>
</dbReference>
<feature type="domain" description="Response regulatory" evidence="5">
    <location>
        <begin position="10"/>
        <end position="131"/>
    </location>
</feature>
<organism evidence="6 7">
    <name type="scientific">Henriciella mobilis</name>
    <dbReference type="NCBI Taxonomy" id="2305467"/>
    <lineage>
        <taxon>Bacteria</taxon>
        <taxon>Pseudomonadati</taxon>
        <taxon>Pseudomonadota</taxon>
        <taxon>Alphaproteobacteria</taxon>
        <taxon>Hyphomonadales</taxon>
        <taxon>Hyphomonadaceae</taxon>
        <taxon>Henriciella</taxon>
    </lineage>
</organism>
<dbReference type="PRINTS" id="PR00038">
    <property type="entry name" value="HTHLUXR"/>
</dbReference>
<dbReference type="CDD" id="cd17535">
    <property type="entry name" value="REC_NarL-like"/>
    <property type="match status" value="1"/>
</dbReference>
<keyword evidence="2 6" id="KW-0238">DNA-binding</keyword>
<dbReference type="SMART" id="SM00421">
    <property type="entry name" value="HTH_LUXR"/>
    <property type="match status" value="1"/>
</dbReference>
<dbReference type="Proteomes" id="UP000266385">
    <property type="component" value="Unassembled WGS sequence"/>
</dbReference>
<keyword evidence="7" id="KW-1185">Reference proteome</keyword>
<dbReference type="PROSITE" id="PS50043">
    <property type="entry name" value="HTH_LUXR_2"/>
    <property type="match status" value="1"/>
</dbReference>
<evidence type="ECO:0000313" key="6">
    <source>
        <dbReference type="EMBL" id="RIJ32992.1"/>
    </source>
</evidence>
<evidence type="ECO:0000256" key="2">
    <source>
        <dbReference type="ARBA" id="ARBA00023125"/>
    </source>
</evidence>
<sequence length="216" mass="23398">MALPSRDKYTVIIADDHEIVRSGLRAALQTTGLVEENGLDIVAETKNGFETLAAVKQHRPDLLMLDLTMPQSGGAEVLTDVRRWSPDTKIVVYSSVETPGILSVLIDSGVDGMFAKGGATQILYDKLPLILRGGRYIAPECLALIEGQPGVVSLTAREQQALHMILSGRTTKEIAELQGISPRTAEKHRASLMSKLQVKSVAELMAKALKEGLIDR</sequence>
<dbReference type="GO" id="GO:0000160">
    <property type="term" value="P:phosphorelay signal transduction system"/>
    <property type="evidence" value="ECO:0007669"/>
    <property type="project" value="InterPro"/>
</dbReference>
<dbReference type="PANTHER" id="PTHR43214">
    <property type="entry name" value="TWO-COMPONENT RESPONSE REGULATOR"/>
    <property type="match status" value="1"/>
</dbReference>
<protein>
    <submittedName>
        <fullName evidence="6">DNA-binding response regulator</fullName>
    </submittedName>
</protein>
<proteinExistence type="predicted"/>
<dbReference type="PANTHER" id="PTHR43214:SF17">
    <property type="entry name" value="TRANSCRIPTIONAL REGULATORY PROTEIN RCSB"/>
    <property type="match status" value="1"/>
</dbReference>
<dbReference type="Gene3D" id="3.40.50.2300">
    <property type="match status" value="1"/>
</dbReference>
<accession>A0A399RT07</accession>
<dbReference type="InterPro" id="IPR011006">
    <property type="entry name" value="CheY-like_superfamily"/>
</dbReference>
<dbReference type="Gene3D" id="1.10.10.10">
    <property type="entry name" value="Winged helix-like DNA-binding domain superfamily/Winged helix DNA-binding domain"/>
    <property type="match status" value="1"/>
</dbReference>
<evidence type="ECO:0000259" key="5">
    <source>
        <dbReference type="PROSITE" id="PS50110"/>
    </source>
</evidence>
<dbReference type="InterPro" id="IPR039420">
    <property type="entry name" value="WalR-like"/>
</dbReference>
<reference evidence="6 7" key="1">
    <citation type="submission" date="2018-08" db="EMBL/GenBank/DDBJ databases">
        <title>Henriciella mobilis sp. nov., isolated from seawater.</title>
        <authorList>
            <person name="Cheng H."/>
            <person name="Wu Y.-H."/>
            <person name="Xu X.-W."/>
            <person name="Guo L.-L."/>
        </authorList>
    </citation>
    <scope>NUCLEOTIDE SEQUENCE [LARGE SCALE GENOMIC DNA]</scope>
    <source>
        <strain evidence="6 7">JN25</strain>
    </source>
</reference>
<dbReference type="SMART" id="SM00448">
    <property type="entry name" value="REC"/>
    <property type="match status" value="1"/>
</dbReference>
<evidence type="ECO:0000313" key="7">
    <source>
        <dbReference type="Proteomes" id="UP000266385"/>
    </source>
</evidence>
<dbReference type="RefSeq" id="WP_119375071.1">
    <property type="nucleotide sequence ID" value="NZ_QWFX01000005.1"/>
</dbReference>
<gene>
    <name evidence="6" type="ORF">D1223_03870</name>
</gene>
<dbReference type="PROSITE" id="PS50110">
    <property type="entry name" value="RESPONSE_REGULATORY"/>
    <property type="match status" value="1"/>
</dbReference>
<dbReference type="EMBL" id="QWFX01000005">
    <property type="protein sequence ID" value="RIJ32992.1"/>
    <property type="molecule type" value="Genomic_DNA"/>
</dbReference>
<feature type="domain" description="HTH luxR-type" evidence="4">
    <location>
        <begin position="147"/>
        <end position="212"/>
    </location>
</feature>
<keyword evidence="1 3" id="KW-0597">Phosphoprotein</keyword>
<dbReference type="Pfam" id="PF00196">
    <property type="entry name" value="GerE"/>
    <property type="match status" value="1"/>
</dbReference>
<dbReference type="GO" id="GO:0006355">
    <property type="term" value="P:regulation of DNA-templated transcription"/>
    <property type="evidence" value="ECO:0007669"/>
    <property type="project" value="InterPro"/>
</dbReference>
<dbReference type="InterPro" id="IPR036388">
    <property type="entry name" value="WH-like_DNA-bd_sf"/>
</dbReference>
<evidence type="ECO:0000259" key="4">
    <source>
        <dbReference type="PROSITE" id="PS50043"/>
    </source>
</evidence>
<dbReference type="OrthoDB" id="9803630at2"/>
<dbReference type="AlphaFoldDB" id="A0A399RT07"/>